<accession>A0A6M5YT72</accession>
<organism evidence="2 3">
    <name type="scientific">Frigoriglobus tundricola</name>
    <dbReference type="NCBI Taxonomy" id="2774151"/>
    <lineage>
        <taxon>Bacteria</taxon>
        <taxon>Pseudomonadati</taxon>
        <taxon>Planctomycetota</taxon>
        <taxon>Planctomycetia</taxon>
        <taxon>Gemmatales</taxon>
        <taxon>Gemmataceae</taxon>
        <taxon>Frigoriglobus</taxon>
    </lineage>
</organism>
<name>A0A6M5YT72_9BACT</name>
<dbReference type="AlphaFoldDB" id="A0A6M5YT72"/>
<gene>
    <name evidence="2" type="ORF">FTUN_4623</name>
</gene>
<dbReference type="InterPro" id="IPR011335">
    <property type="entry name" value="Restrct_endonuc-II-like"/>
</dbReference>
<reference evidence="3" key="1">
    <citation type="submission" date="2020-05" db="EMBL/GenBank/DDBJ databases">
        <title>Frigoriglobus tundricola gen. nov., sp. nov., a psychrotolerant cellulolytic planctomycete of the family Gemmataceae with two divergent copies of 16S rRNA gene.</title>
        <authorList>
            <person name="Kulichevskaya I.S."/>
            <person name="Ivanova A.A."/>
            <person name="Naumoff D.G."/>
            <person name="Beletsky A.V."/>
            <person name="Rijpstra W.I.C."/>
            <person name="Sinninghe Damste J.S."/>
            <person name="Mardanov A.V."/>
            <person name="Ravin N.V."/>
            <person name="Dedysh S.N."/>
        </authorList>
    </citation>
    <scope>NUCLEOTIDE SEQUENCE [LARGE SCALE GENOMIC DNA]</scope>
    <source>
        <strain evidence="3">PL17</strain>
    </source>
</reference>
<dbReference type="EMBL" id="CP053452">
    <property type="protein sequence ID" value="QJW97059.1"/>
    <property type="molecule type" value="Genomic_DNA"/>
</dbReference>
<dbReference type="InterPro" id="IPR012296">
    <property type="entry name" value="Nuclease_put_TT1808"/>
</dbReference>
<evidence type="ECO:0000313" key="3">
    <source>
        <dbReference type="Proteomes" id="UP000503447"/>
    </source>
</evidence>
<dbReference type="Gene3D" id="3.90.1570.10">
    <property type="entry name" value="tt1808, chain A"/>
    <property type="match status" value="1"/>
</dbReference>
<dbReference type="RefSeq" id="WP_171472511.1">
    <property type="nucleotide sequence ID" value="NZ_CP053452.2"/>
</dbReference>
<evidence type="ECO:0000313" key="2">
    <source>
        <dbReference type="EMBL" id="QJW97059.1"/>
    </source>
</evidence>
<feature type="domain" description="Putative restriction endonuclease" evidence="1">
    <location>
        <begin position="13"/>
        <end position="187"/>
    </location>
</feature>
<dbReference type="InterPro" id="IPR008538">
    <property type="entry name" value="Uma2"/>
</dbReference>
<dbReference type="CDD" id="cd06260">
    <property type="entry name" value="DUF820-like"/>
    <property type="match status" value="1"/>
</dbReference>
<sequence>MSTTATPKLMTAEEFLALPEDGVERWLIRGELREKRDTDMTRRNKPHSITEARLATRLGAWLATQPEPRGEVVCGEAGFILRRDPNTTAGVDVAVITAAQADQATDTTMIEGPPILIAEVLSPHDTQEEVADRVNEYLACGTPVVWVVSTYFRTVTVHRSGAAPVALDARDTLTGDPELPGFSCPVADLFR</sequence>
<dbReference type="Proteomes" id="UP000503447">
    <property type="component" value="Chromosome"/>
</dbReference>
<keyword evidence="3" id="KW-1185">Reference proteome</keyword>
<dbReference type="SUPFAM" id="SSF52980">
    <property type="entry name" value="Restriction endonuclease-like"/>
    <property type="match status" value="1"/>
</dbReference>
<dbReference type="PANTHER" id="PTHR34107">
    <property type="entry name" value="SLL0198 PROTEIN-RELATED"/>
    <property type="match status" value="1"/>
</dbReference>
<proteinExistence type="predicted"/>
<dbReference type="Pfam" id="PF05685">
    <property type="entry name" value="Uma2"/>
    <property type="match status" value="1"/>
</dbReference>
<evidence type="ECO:0000259" key="1">
    <source>
        <dbReference type="Pfam" id="PF05685"/>
    </source>
</evidence>
<dbReference type="KEGG" id="ftj:FTUN_4623"/>
<protein>
    <recommendedName>
        <fullName evidence="1">Putative restriction endonuclease domain-containing protein</fullName>
    </recommendedName>
</protein>
<dbReference type="PANTHER" id="PTHR34107:SF1">
    <property type="entry name" value="SLL0198 PROTEIN"/>
    <property type="match status" value="1"/>
</dbReference>